<gene>
    <name evidence="1" type="ORF">SIN_2094</name>
</gene>
<organism evidence="1">
    <name type="scientific">Streptococcus infantis SK1302</name>
    <dbReference type="NCBI Taxonomy" id="871237"/>
    <lineage>
        <taxon>Bacteria</taxon>
        <taxon>Bacillati</taxon>
        <taxon>Bacillota</taxon>
        <taxon>Bacilli</taxon>
        <taxon>Lactobacillales</taxon>
        <taxon>Streptococcaceae</taxon>
        <taxon>Streptococcus</taxon>
    </lineage>
</organism>
<evidence type="ECO:0000313" key="1">
    <source>
        <dbReference type="EMBL" id="EFO53212.1"/>
    </source>
</evidence>
<comment type="caution">
    <text evidence="1">The sequence shown here is derived from an EMBL/GenBank/DDBJ whole genome shotgun (WGS) entry which is preliminary data.</text>
</comment>
<accession>A0ABP2J0N0</accession>
<dbReference type="EMBL" id="AEDY01000145">
    <property type="protein sequence ID" value="EFO53212.1"/>
    <property type="molecule type" value="Genomic_DNA"/>
</dbReference>
<protein>
    <submittedName>
        <fullName evidence="1">Uncharacterized protein</fullName>
    </submittedName>
</protein>
<reference evidence="1" key="1">
    <citation type="submission" date="2010-09" db="EMBL/GenBank/DDBJ databases">
        <authorList>
            <person name="Daugherty S.C."/>
            <person name="Kilian M."/>
            <person name="Tettelin H."/>
        </authorList>
    </citation>
    <scope>NUCLEOTIDE SEQUENCE [LARGE SCALE GENOMIC DNA]</scope>
    <source>
        <strain evidence="1">SK1302</strain>
    </source>
</reference>
<proteinExistence type="predicted"/>
<name>A0ABP2J0N0_9STRE</name>
<sequence>MTSSLNEGGTAVFALRDMDLSFIFGGANEKISCQTKISPRW</sequence>